<dbReference type="Pfam" id="PF12706">
    <property type="entry name" value="Lactamase_B_2"/>
    <property type="match status" value="1"/>
</dbReference>
<dbReference type="Proteomes" id="UP000612362">
    <property type="component" value="Unassembled WGS sequence"/>
</dbReference>
<evidence type="ECO:0000259" key="1">
    <source>
        <dbReference type="Pfam" id="PF12706"/>
    </source>
</evidence>
<proteinExistence type="predicted"/>
<comment type="caution">
    <text evidence="2">The sequence shown here is derived from an EMBL/GenBank/DDBJ whole genome shotgun (WGS) entry which is preliminary data.</text>
</comment>
<feature type="domain" description="Metallo-beta-lactamase" evidence="1">
    <location>
        <begin position="75"/>
        <end position="256"/>
    </location>
</feature>
<dbReference type="InterPro" id="IPR036866">
    <property type="entry name" value="RibonucZ/Hydroxyglut_hydro"/>
</dbReference>
<sequence>MSRHQKRANKNAVQYIHRVVKSAGSGGAGDLTEGKIFFVGTATVIMQYAGFTIMTDPNFLHKGDSVHLGYGIHSKRLTNPALELEEVPKVDFVLLSHLHEDHFDRIVMRKLARTTPIVTTPEAAATLKKKGFKTVYPLKTWESFILERGAVQLKVTAMPGKHARGRLAGLLPPVMGSMLEFQQVATEETLMRLYISGDTIYMHDLTAIPLRYPDIDLGLFHLGGTRIMGLLVTMDAKQGLKAFQLINPRIGIPIHYNDYTAFKSPLKDFQHAVEKAKLTSRMHYLAHGDTYTFTVPSERLAAVYAPAQTHEKK</sequence>
<evidence type="ECO:0000313" key="3">
    <source>
        <dbReference type="Proteomes" id="UP000612362"/>
    </source>
</evidence>
<accession>A0A8J3MVG2</accession>
<name>A0A8J3MVG2_9CHLR</name>
<evidence type="ECO:0000313" key="2">
    <source>
        <dbReference type="EMBL" id="GHO49300.1"/>
    </source>
</evidence>
<dbReference type="RefSeq" id="WP_220198441.1">
    <property type="nucleotide sequence ID" value="NZ_BNJF01000005.1"/>
</dbReference>
<dbReference type="InterPro" id="IPR050114">
    <property type="entry name" value="UPF0173_UPF0282_UlaG_hydrolase"/>
</dbReference>
<organism evidence="2 3">
    <name type="scientific">Ktedonospora formicarum</name>
    <dbReference type="NCBI Taxonomy" id="2778364"/>
    <lineage>
        <taxon>Bacteria</taxon>
        <taxon>Bacillati</taxon>
        <taxon>Chloroflexota</taxon>
        <taxon>Ktedonobacteria</taxon>
        <taxon>Ktedonobacterales</taxon>
        <taxon>Ktedonobacteraceae</taxon>
        <taxon>Ktedonospora</taxon>
    </lineage>
</organism>
<protein>
    <recommendedName>
        <fullName evidence="1">Metallo-beta-lactamase domain-containing protein</fullName>
    </recommendedName>
</protein>
<dbReference type="InterPro" id="IPR001279">
    <property type="entry name" value="Metallo-B-lactamas"/>
</dbReference>
<dbReference type="AlphaFoldDB" id="A0A8J3MVG2"/>
<dbReference type="SUPFAM" id="SSF56281">
    <property type="entry name" value="Metallo-hydrolase/oxidoreductase"/>
    <property type="match status" value="1"/>
</dbReference>
<dbReference type="PANTHER" id="PTHR43546:SF7">
    <property type="entry name" value="METALLO-BETA-LACTAMASE DOMAIN-CONTAINING PROTEIN"/>
    <property type="match status" value="1"/>
</dbReference>
<keyword evidence="3" id="KW-1185">Reference proteome</keyword>
<gene>
    <name evidence="2" type="ORF">KSX_74630</name>
</gene>
<dbReference type="Gene3D" id="3.60.15.10">
    <property type="entry name" value="Ribonuclease Z/Hydroxyacylglutathione hydrolase-like"/>
    <property type="match status" value="1"/>
</dbReference>
<dbReference type="PANTHER" id="PTHR43546">
    <property type="entry name" value="UPF0173 METAL-DEPENDENT HYDROLASE MJ1163-RELATED"/>
    <property type="match status" value="1"/>
</dbReference>
<reference evidence="2" key="1">
    <citation type="submission" date="2020-10" db="EMBL/GenBank/DDBJ databases">
        <title>Taxonomic study of unclassified bacteria belonging to the class Ktedonobacteria.</title>
        <authorList>
            <person name="Yabe S."/>
            <person name="Wang C.M."/>
            <person name="Zheng Y."/>
            <person name="Sakai Y."/>
            <person name="Cavaletti L."/>
            <person name="Monciardini P."/>
            <person name="Donadio S."/>
        </authorList>
    </citation>
    <scope>NUCLEOTIDE SEQUENCE</scope>
    <source>
        <strain evidence="2">SOSP1-1</strain>
    </source>
</reference>
<dbReference type="EMBL" id="BNJF01000005">
    <property type="protein sequence ID" value="GHO49300.1"/>
    <property type="molecule type" value="Genomic_DNA"/>
</dbReference>